<dbReference type="EMBL" id="JBHTBZ010000034">
    <property type="protein sequence ID" value="MFC7461255.1"/>
    <property type="molecule type" value="Genomic_DNA"/>
</dbReference>
<keyword evidence="1" id="KW-1133">Transmembrane helix</keyword>
<evidence type="ECO:0000313" key="2">
    <source>
        <dbReference type="EMBL" id="MFC7461255.1"/>
    </source>
</evidence>
<comment type="caution">
    <text evidence="2">The sequence shown here is derived from an EMBL/GenBank/DDBJ whole genome shotgun (WGS) entry which is preliminary data.</text>
</comment>
<accession>A0ABW2SDM5</accession>
<gene>
    <name evidence="2" type="ORF">ACFQU0_12550</name>
</gene>
<name>A0ABW2SDM5_9BURK</name>
<keyword evidence="1" id="KW-0812">Transmembrane</keyword>
<evidence type="ECO:0008006" key="4">
    <source>
        <dbReference type="Google" id="ProtNLM"/>
    </source>
</evidence>
<organism evidence="2 3">
    <name type="scientific">Hydrogenophaga defluvii</name>
    <dbReference type="NCBI Taxonomy" id="249410"/>
    <lineage>
        <taxon>Bacteria</taxon>
        <taxon>Pseudomonadati</taxon>
        <taxon>Pseudomonadota</taxon>
        <taxon>Betaproteobacteria</taxon>
        <taxon>Burkholderiales</taxon>
        <taxon>Comamonadaceae</taxon>
        <taxon>Hydrogenophaga</taxon>
    </lineage>
</organism>
<keyword evidence="3" id="KW-1185">Reference proteome</keyword>
<dbReference type="Proteomes" id="UP001596457">
    <property type="component" value="Unassembled WGS sequence"/>
</dbReference>
<sequence length="141" mass="15143">MDKPTGSRRLAHRGVALVEALVALLILGLSALSLSGVQSLLWLNGETARQREHALLVATQQLEALRMQARTVYDQVDSLPQADTQTDAAGTAYALTQTVVAGEHLPYKTVSVVVRWNDRSGRPQDVVLGTVVSRPTPHAPG</sequence>
<keyword evidence="1" id="KW-0472">Membrane</keyword>
<reference evidence="3" key="1">
    <citation type="journal article" date="2019" name="Int. J. Syst. Evol. Microbiol.">
        <title>The Global Catalogue of Microorganisms (GCM) 10K type strain sequencing project: providing services to taxonomists for standard genome sequencing and annotation.</title>
        <authorList>
            <consortium name="The Broad Institute Genomics Platform"/>
            <consortium name="The Broad Institute Genome Sequencing Center for Infectious Disease"/>
            <person name="Wu L."/>
            <person name="Ma J."/>
        </authorList>
    </citation>
    <scope>NUCLEOTIDE SEQUENCE [LARGE SCALE GENOMIC DNA]</scope>
    <source>
        <strain evidence="3">CCUG 53903</strain>
    </source>
</reference>
<evidence type="ECO:0000256" key="1">
    <source>
        <dbReference type="SAM" id="Phobius"/>
    </source>
</evidence>
<evidence type="ECO:0000313" key="3">
    <source>
        <dbReference type="Proteomes" id="UP001596457"/>
    </source>
</evidence>
<protein>
    <recommendedName>
        <fullName evidence="4">Type IV pilus assembly protein PilV</fullName>
    </recommendedName>
</protein>
<dbReference type="RefSeq" id="WP_382201265.1">
    <property type="nucleotide sequence ID" value="NZ_JBHTBZ010000034.1"/>
</dbReference>
<proteinExistence type="predicted"/>
<feature type="transmembrane region" description="Helical" evidence="1">
    <location>
        <begin position="20"/>
        <end position="43"/>
    </location>
</feature>